<evidence type="ECO:0000256" key="5">
    <source>
        <dbReference type="ARBA" id="ARBA00038039"/>
    </source>
</evidence>
<feature type="region of interest" description="Disordered" evidence="7">
    <location>
        <begin position="448"/>
        <end position="474"/>
    </location>
</feature>
<feature type="compositionally biased region" description="Low complexity" evidence="7">
    <location>
        <begin position="151"/>
        <end position="162"/>
    </location>
</feature>
<comment type="subcellular location">
    <subcellularLocation>
        <location evidence="1">Membrane</location>
        <topology evidence="1">Multi-pass membrane protein</topology>
    </subcellularLocation>
</comment>
<feature type="compositionally biased region" description="Low complexity" evidence="7">
    <location>
        <begin position="217"/>
        <end position="236"/>
    </location>
</feature>
<dbReference type="Proteomes" id="UP001176521">
    <property type="component" value="Unassembled WGS sequence"/>
</dbReference>
<evidence type="ECO:0000313" key="9">
    <source>
        <dbReference type="EMBL" id="KAK0535872.1"/>
    </source>
</evidence>
<feature type="region of interest" description="Disordered" evidence="7">
    <location>
        <begin position="350"/>
        <end position="376"/>
    </location>
</feature>
<evidence type="ECO:0000256" key="2">
    <source>
        <dbReference type="ARBA" id="ARBA00022692"/>
    </source>
</evidence>
<dbReference type="Pfam" id="PF04193">
    <property type="entry name" value="PQ-loop"/>
    <property type="match status" value="2"/>
</dbReference>
<evidence type="ECO:0000313" key="10">
    <source>
        <dbReference type="Proteomes" id="UP001176521"/>
    </source>
</evidence>
<keyword evidence="4 8" id="KW-0472">Membrane</keyword>
<feature type="compositionally biased region" description="Pro residues" evidence="7">
    <location>
        <begin position="464"/>
        <end position="474"/>
    </location>
</feature>
<evidence type="ECO:0000256" key="7">
    <source>
        <dbReference type="SAM" id="MobiDB-lite"/>
    </source>
</evidence>
<feature type="compositionally biased region" description="Basic and acidic residues" evidence="7">
    <location>
        <begin position="174"/>
        <end position="185"/>
    </location>
</feature>
<feature type="transmembrane region" description="Helical" evidence="8">
    <location>
        <begin position="52"/>
        <end position="70"/>
    </location>
</feature>
<dbReference type="GO" id="GO:0000329">
    <property type="term" value="C:fungal-type vacuole membrane"/>
    <property type="evidence" value="ECO:0007669"/>
    <property type="project" value="TreeGrafter"/>
</dbReference>
<gene>
    <name evidence="9" type="ORF">OC842_002170</name>
</gene>
<accession>A0AAN6GGF3</accession>
<evidence type="ECO:0000256" key="3">
    <source>
        <dbReference type="ARBA" id="ARBA00022989"/>
    </source>
</evidence>
<evidence type="ECO:0000256" key="4">
    <source>
        <dbReference type="ARBA" id="ARBA00023136"/>
    </source>
</evidence>
<feature type="transmembrane region" description="Helical" evidence="8">
    <location>
        <begin position="571"/>
        <end position="594"/>
    </location>
</feature>
<keyword evidence="2 8" id="KW-0812">Transmembrane</keyword>
<feature type="transmembrane region" description="Helical" evidence="8">
    <location>
        <begin position="85"/>
        <end position="109"/>
    </location>
</feature>
<proteinExistence type="inferred from homology"/>
<sequence length="595" mass="65522">MGWLLELYGHAATFVVRPSQVVFDRELFSGLAGSASFCIWLLAQTPQIYENYARGSVSGLSPFFLIQWMFGDLTNLIGAVLTHQLFFQIALATYFCCIDTVLLGQFWYYSHKNKSEGQGRGAHITVEEAERLIEEQVEESPMTPSQSRPDTASIRTSSTRSRWGYHSMRQNSVPRERSESYRERSQSTGRRRRRLTSNGTTIASSVPSLLSSQEDLAGQAQEQARAQGSGPAGTQHHPQHHHGPHHDAAASPLIASISGMSVTYRALSEAAMSVAQIADQAAERRIRGRDVTRAAEAVVRSPRPEGSRSRVGPAQRSRSERSVGRAGAGMVLLSVGMLFAVGRQNAPGEARAARREHSGVARWTRTSAAAAQKDRSGSSLLHLRWAGIRKDDGFSPLQERPAMRAQYESSGPLQISPLFDSAVTIEALAGRQDGSEFGAELVKRHYVSSHKDPEDEKHGRGPERPVPGQDPPPEAINWEQLIGRSSAWTCTVLYLTSRLPQIWTNHMRKSVEGLSMLLFIAAFLGNLFYTISILASPKAGDWWTLLAPPPGDPSARNGLTPENKAYLRESLPFLIGSFGASFFDVTILSQWLAFR</sequence>
<comment type="similarity">
    <text evidence="5">Belongs to the laat-1 family.</text>
</comment>
<evidence type="ECO:0000256" key="6">
    <source>
        <dbReference type="ARBA" id="ARBA00050768"/>
    </source>
</evidence>
<protein>
    <submittedName>
        <fullName evidence="9">Uncharacterized protein</fullName>
    </submittedName>
</protein>
<evidence type="ECO:0000256" key="1">
    <source>
        <dbReference type="ARBA" id="ARBA00004141"/>
    </source>
</evidence>
<dbReference type="PANTHER" id="PTHR16201:SF34">
    <property type="entry name" value="LYSOSOMAL AMINO ACID TRANSPORTER 1"/>
    <property type="match status" value="1"/>
</dbReference>
<dbReference type="FunFam" id="1.20.1280.290:FF:000009">
    <property type="entry name" value="PQ loop repeat family protein"/>
    <property type="match status" value="1"/>
</dbReference>
<dbReference type="AlphaFoldDB" id="A0AAN6GGF3"/>
<dbReference type="InterPro" id="IPR051415">
    <property type="entry name" value="LAAT-1"/>
</dbReference>
<keyword evidence="3 8" id="KW-1133">Transmembrane helix</keyword>
<feature type="region of interest" description="Disordered" evidence="7">
    <location>
        <begin position="136"/>
        <end position="248"/>
    </location>
</feature>
<dbReference type="GO" id="GO:0034488">
    <property type="term" value="P:basic amino acid transmembrane export from vacuole"/>
    <property type="evidence" value="ECO:0007669"/>
    <property type="project" value="TreeGrafter"/>
</dbReference>
<comment type="catalytic activity">
    <reaction evidence="6">
        <text>L-histidine(out) + L-arginine(in) = L-histidine(in) + L-arginine(out)</text>
        <dbReference type="Rhea" id="RHEA:71063"/>
        <dbReference type="ChEBI" id="CHEBI:32682"/>
        <dbReference type="ChEBI" id="CHEBI:57595"/>
    </reaction>
</comment>
<keyword evidence="10" id="KW-1185">Reference proteome</keyword>
<reference evidence="9" key="1">
    <citation type="journal article" date="2023" name="PhytoFront">
        <title>Draft Genome Resources of Seven Strains of Tilletia horrida, Causal Agent of Kernel Smut of Rice.</title>
        <authorList>
            <person name="Khanal S."/>
            <person name="Antony Babu S."/>
            <person name="Zhou X.G."/>
        </authorList>
    </citation>
    <scope>NUCLEOTIDE SEQUENCE</scope>
    <source>
        <strain evidence="9">TX3</strain>
    </source>
</reference>
<dbReference type="Gene3D" id="1.20.1280.290">
    <property type="match status" value="2"/>
</dbReference>
<dbReference type="PANTHER" id="PTHR16201">
    <property type="entry name" value="SEVEN TRANSMEMBRANE PROTEIN 1-RELATED"/>
    <property type="match status" value="1"/>
</dbReference>
<organism evidence="9 10">
    <name type="scientific">Tilletia horrida</name>
    <dbReference type="NCBI Taxonomy" id="155126"/>
    <lineage>
        <taxon>Eukaryota</taxon>
        <taxon>Fungi</taxon>
        <taxon>Dikarya</taxon>
        <taxon>Basidiomycota</taxon>
        <taxon>Ustilaginomycotina</taxon>
        <taxon>Exobasidiomycetes</taxon>
        <taxon>Tilletiales</taxon>
        <taxon>Tilletiaceae</taxon>
        <taxon>Tilletia</taxon>
    </lineage>
</organism>
<feature type="compositionally biased region" description="Polar residues" evidence="7">
    <location>
        <begin position="202"/>
        <end position="214"/>
    </location>
</feature>
<dbReference type="GO" id="GO:0015174">
    <property type="term" value="F:basic amino acid transmembrane transporter activity"/>
    <property type="evidence" value="ECO:0007669"/>
    <property type="project" value="TreeGrafter"/>
</dbReference>
<dbReference type="EMBL" id="JAPDMQ010000087">
    <property type="protein sequence ID" value="KAK0535872.1"/>
    <property type="molecule type" value="Genomic_DNA"/>
</dbReference>
<dbReference type="InterPro" id="IPR006603">
    <property type="entry name" value="PQ-loop_rpt"/>
</dbReference>
<name>A0AAN6GGF3_9BASI</name>
<dbReference type="SMART" id="SM00679">
    <property type="entry name" value="CTNS"/>
    <property type="match status" value="2"/>
</dbReference>
<feature type="transmembrane region" description="Helical" evidence="8">
    <location>
        <begin position="27"/>
        <end position="43"/>
    </location>
</feature>
<feature type="region of interest" description="Disordered" evidence="7">
    <location>
        <begin position="295"/>
        <end position="324"/>
    </location>
</feature>
<feature type="transmembrane region" description="Helical" evidence="8">
    <location>
        <begin position="514"/>
        <end position="535"/>
    </location>
</feature>
<comment type="caution">
    <text evidence="9">The sequence shown here is derived from an EMBL/GenBank/DDBJ whole genome shotgun (WGS) entry which is preliminary data.</text>
</comment>
<feature type="compositionally biased region" description="Basic and acidic residues" evidence="7">
    <location>
        <begin position="449"/>
        <end position="463"/>
    </location>
</feature>
<evidence type="ECO:0000256" key="8">
    <source>
        <dbReference type="SAM" id="Phobius"/>
    </source>
</evidence>